<evidence type="ECO:0000313" key="3">
    <source>
        <dbReference type="Proteomes" id="UP001043456"/>
    </source>
</evidence>
<accession>A0A9P3EXB2</accession>
<dbReference type="RefSeq" id="XP_043162525.1">
    <property type="nucleotide sequence ID" value="XM_043306590.1"/>
</dbReference>
<reference evidence="2 3" key="1">
    <citation type="submission" date="2018-10" db="EMBL/GenBank/DDBJ databases">
        <title>Pan-genome distribution and transcriptional activeness of fungal secondary metabolism genes in Aspergillus section Fumigati.</title>
        <authorList>
            <person name="Takahashi H."/>
            <person name="Umemura M."/>
            <person name="Ninomiya A."/>
            <person name="Kusuya Y."/>
            <person name="Urayama S."/>
            <person name="Shimizu M."/>
            <person name="Watanabe A."/>
            <person name="Kamei K."/>
            <person name="Yaguchi T."/>
            <person name="Hagiwara D."/>
        </authorList>
    </citation>
    <scope>NUCLEOTIDE SEQUENCE [LARGE SCALE GENOMIC DNA]</scope>
    <source>
        <strain evidence="2 3">IFM 55266</strain>
    </source>
</reference>
<protein>
    <submittedName>
        <fullName evidence="2">Uncharacterized protein</fullName>
    </submittedName>
</protein>
<dbReference type="EMBL" id="BHVY01000008">
    <property type="protein sequence ID" value="GIJ91779.1"/>
    <property type="molecule type" value="Genomic_DNA"/>
</dbReference>
<feature type="compositionally biased region" description="Basic residues" evidence="1">
    <location>
        <begin position="364"/>
        <end position="383"/>
    </location>
</feature>
<feature type="region of interest" description="Disordered" evidence="1">
    <location>
        <begin position="290"/>
        <end position="391"/>
    </location>
</feature>
<dbReference type="OrthoDB" id="4188289at2759"/>
<proteinExistence type="predicted"/>
<evidence type="ECO:0000313" key="2">
    <source>
        <dbReference type="EMBL" id="GIJ91779.1"/>
    </source>
</evidence>
<evidence type="ECO:0000256" key="1">
    <source>
        <dbReference type="SAM" id="MobiDB-lite"/>
    </source>
</evidence>
<dbReference type="Proteomes" id="UP001043456">
    <property type="component" value="Unassembled WGS sequence"/>
</dbReference>
<sequence length="437" mass="48267">MKLPVDQLCTLTQTAPILGHRSECIRVNAQIAGGHSLVVHELEWSMNRKGALKQSSAVMHSTAFLTVRRECSCRWPRNRSPGPGSLLLPPVTHQYGSSVWTMRNIWSAPTAVGNIITAPPPPPAGIARAQWDAPPPTPGDPAISEAAQMVELPPDAWLGAHARTQPIIHHFINSLAKRLEILSVDNAATNSVTTIAPPGEAVLYSKTQYKRDAVYILRLIQEILDGHFTHCVPFLRESDYATARAVATCIDETKQAEFSKAAQTVLDAGTHAGRKPDIFQRFIEGFRAGPSAADREPSLEHQAGPSSLKGKTAVREQPEQDIHTDLRSSRPRSHHTDSSNLSRASGSPDDSSDPSDSNPDGKASHRRSRRHHSRHYRPRRRSSSRPEPTTRLKAEDVQLFDPKKGPVVSFTKRLKQMAKLYGKQSVLDMFEFDIALY</sequence>
<feature type="compositionally biased region" description="Basic and acidic residues" evidence="1">
    <location>
        <begin position="313"/>
        <end position="328"/>
    </location>
</feature>
<dbReference type="GeneID" id="67009362"/>
<organism evidence="2 3">
    <name type="scientific">Aspergillus pseudoviridinutans</name>
    <dbReference type="NCBI Taxonomy" id="1517512"/>
    <lineage>
        <taxon>Eukaryota</taxon>
        <taxon>Fungi</taxon>
        <taxon>Dikarya</taxon>
        <taxon>Ascomycota</taxon>
        <taxon>Pezizomycotina</taxon>
        <taxon>Eurotiomycetes</taxon>
        <taxon>Eurotiomycetidae</taxon>
        <taxon>Eurotiales</taxon>
        <taxon>Aspergillaceae</taxon>
        <taxon>Aspergillus</taxon>
        <taxon>Aspergillus subgen. Fumigati</taxon>
    </lineage>
</organism>
<comment type="caution">
    <text evidence="2">The sequence shown here is derived from an EMBL/GenBank/DDBJ whole genome shotgun (WGS) entry which is preliminary data.</text>
</comment>
<dbReference type="AlphaFoldDB" id="A0A9P3EXB2"/>
<name>A0A9P3EXB2_9EURO</name>
<gene>
    <name evidence="2" type="ORF">Asppvi_010752</name>
</gene>
<keyword evidence="3" id="KW-1185">Reference proteome</keyword>